<dbReference type="AlphaFoldDB" id="A0A401QR36"/>
<dbReference type="InterPro" id="IPR008964">
    <property type="entry name" value="Invasin/intimin_cell_adhesion"/>
</dbReference>
<evidence type="ECO:0000313" key="1">
    <source>
        <dbReference type="EMBL" id="GCB87772.1"/>
    </source>
</evidence>
<dbReference type="Gene3D" id="2.60.40.10">
    <property type="entry name" value="Immunoglobulins"/>
    <property type="match status" value="1"/>
</dbReference>
<dbReference type="EMBL" id="BHXC01000002">
    <property type="protein sequence ID" value="GCB87772.1"/>
    <property type="molecule type" value="Genomic_DNA"/>
</dbReference>
<dbReference type="Proteomes" id="UP000288351">
    <property type="component" value="Unassembled WGS sequence"/>
</dbReference>
<comment type="caution">
    <text evidence="1">The sequence shown here is derived from an EMBL/GenBank/DDBJ whole genome shotgun (WGS) entry which is preliminary data.</text>
</comment>
<name>A0A401QR36_STRNR</name>
<proteinExistence type="predicted"/>
<dbReference type="RefSeq" id="WP_016573618.1">
    <property type="nucleotide sequence ID" value="NZ_BHXC01000002.1"/>
</dbReference>
<dbReference type="SUPFAM" id="SSF49373">
    <property type="entry name" value="Invasin/intimin cell-adhesion fragments"/>
    <property type="match status" value="1"/>
</dbReference>
<evidence type="ECO:0000313" key="2">
    <source>
        <dbReference type="Proteomes" id="UP000288351"/>
    </source>
</evidence>
<dbReference type="InterPro" id="IPR013783">
    <property type="entry name" value="Ig-like_fold"/>
</dbReference>
<gene>
    <name evidence="1" type="ORF">SALB_00441</name>
</gene>
<protein>
    <submittedName>
        <fullName evidence="1">Uncharacterized protein</fullName>
    </submittedName>
</protein>
<dbReference type="GO" id="GO:0005975">
    <property type="term" value="P:carbohydrate metabolic process"/>
    <property type="evidence" value="ECO:0007669"/>
    <property type="project" value="UniProtKB-ARBA"/>
</dbReference>
<accession>A0A401QR36</accession>
<organism evidence="1 2">
    <name type="scientific">Streptomyces noursei</name>
    <name type="common">Streptomyces albulus</name>
    <dbReference type="NCBI Taxonomy" id="1971"/>
    <lineage>
        <taxon>Bacteria</taxon>
        <taxon>Bacillati</taxon>
        <taxon>Actinomycetota</taxon>
        <taxon>Actinomycetes</taxon>
        <taxon>Kitasatosporales</taxon>
        <taxon>Streptomycetaceae</taxon>
        <taxon>Streptomyces</taxon>
    </lineage>
</organism>
<reference evidence="1 2" key="1">
    <citation type="journal article" date="2019" name="Microbiol. Resour. Announc.">
        <title>Draft Genome Sequence of the Most Traditional epsilon-Poly-l-Lysine Producer, Streptomyces albulus NBRC14147.</title>
        <authorList>
            <person name="Yamanaka K."/>
            <person name="Hamano Y."/>
        </authorList>
    </citation>
    <scope>NUCLEOTIDE SEQUENCE [LARGE SCALE GENOMIC DNA]</scope>
    <source>
        <strain evidence="1 2">NBRC 14147</strain>
    </source>
</reference>
<sequence>MKGEEVRRRTYMILPAGGTGQHAVHHGTFAHPLKARVVDSEDRTPVTELPVTFAWDTMSQQALFEGAQETVTVLTDPQGYAETPPLVAGDAAGTASFAVTAAGAPPVRVEITVDR</sequence>